<evidence type="ECO:0000313" key="1">
    <source>
        <dbReference type="EMBL" id="OCK87720.1"/>
    </source>
</evidence>
<dbReference type="EMBL" id="KV748256">
    <property type="protein sequence ID" value="OCK87720.1"/>
    <property type="molecule type" value="Genomic_DNA"/>
</dbReference>
<name>A0ACC8EN84_9PEZI</name>
<dbReference type="Proteomes" id="UP000250078">
    <property type="component" value="Unassembled WGS sequence"/>
</dbReference>
<sequence>MLRKASSEGGNSGYGSWKARRVGKAGGPSDSRAREADSTRRNTEQKPRRRSKDLIRSALNLDQIAKREHHLPVSPFASSQTPRASPHQRPEPQKEAQPSKPTTTKPLDLPPSPLLKRPPPPSTRHRNHTSHPHLSSTAPPKPHQTQPSPRKEKSLEIHPSPYHPTHVRPPAHARDAARLPPPHAAPALQRPTATCSVSKNARCSAQSRQARGRAGAGSGMPSAAGRGDGLVQTRVGPRAAGLAGWQGRRRTCGAGAFWRGERVMPGSVELVLLRDVEFRVREGWRCGGAEVERYSIFRVEEARCRDAQSLFSEGKGVVELKDSDKGRRRK</sequence>
<evidence type="ECO:0000313" key="2">
    <source>
        <dbReference type="Proteomes" id="UP000250078"/>
    </source>
</evidence>
<protein>
    <submittedName>
        <fullName evidence="1">Uncharacterized protein</fullName>
    </submittedName>
</protein>
<organism evidence="1 2">
    <name type="scientific">Cenococcum geophilum 1.58</name>
    <dbReference type="NCBI Taxonomy" id="794803"/>
    <lineage>
        <taxon>Eukaryota</taxon>
        <taxon>Fungi</taxon>
        <taxon>Dikarya</taxon>
        <taxon>Ascomycota</taxon>
        <taxon>Pezizomycotina</taxon>
        <taxon>Dothideomycetes</taxon>
        <taxon>Pleosporomycetidae</taxon>
        <taxon>Gloniales</taxon>
        <taxon>Gloniaceae</taxon>
        <taxon>Cenococcum</taxon>
    </lineage>
</organism>
<keyword evidence="2" id="KW-1185">Reference proteome</keyword>
<proteinExistence type="predicted"/>
<reference evidence="1 2" key="1">
    <citation type="journal article" date="2016" name="Nat. Commun.">
        <title>Ectomycorrhizal ecology is imprinted in the genome of the dominant symbiotic fungus Cenococcum geophilum.</title>
        <authorList>
            <consortium name="DOE Joint Genome Institute"/>
            <person name="Peter M."/>
            <person name="Kohler A."/>
            <person name="Ohm R.A."/>
            <person name="Kuo A."/>
            <person name="Krutzmann J."/>
            <person name="Morin E."/>
            <person name="Arend M."/>
            <person name="Barry K.W."/>
            <person name="Binder M."/>
            <person name="Choi C."/>
            <person name="Clum A."/>
            <person name="Copeland A."/>
            <person name="Grisel N."/>
            <person name="Haridas S."/>
            <person name="Kipfer T."/>
            <person name="LaButti K."/>
            <person name="Lindquist E."/>
            <person name="Lipzen A."/>
            <person name="Maire R."/>
            <person name="Meier B."/>
            <person name="Mihaltcheva S."/>
            <person name="Molinier V."/>
            <person name="Murat C."/>
            <person name="Poggeler S."/>
            <person name="Quandt C.A."/>
            <person name="Sperisen C."/>
            <person name="Tritt A."/>
            <person name="Tisserant E."/>
            <person name="Crous P.W."/>
            <person name="Henrissat B."/>
            <person name="Nehls U."/>
            <person name="Egli S."/>
            <person name="Spatafora J.W."/>
            <person name="Grigoriev I.V."/>
            <person name="Martin F.M."/>
        </authorList>
    </citation>
    <scope>NUCLEOTIDE SEQUENCE [LARGE SCALE GENOMIC DNA]</scope>
    <source>
        <strain evidence="1 2">1.58</strain>
    </source>
</reference>
<accession>A0ACC8EN84</accession>
<gene>
    <name evidence="1" type="ORF">K441DRAFT_349049</name>
</gene>